<sequence>MKNLKDIFDLVMSSPTIMRLDKEILIFKNLMSLNEEHLLKEQELLYKVLDRLYESHIQAYMEVNDENKQMVYEFADWLGKLALKKEMKDTDFLIALSKHFETTV</sequence>
<protein>
    <submittedName>
        <fullName evidence="1">Uncharacterized protein</fullName>
    </submittedName>
</protein>
<keyword evidence="2" id="KW-1185">Reference proteome</keyword>
<dbReference type="EMBL" id="JBHUOX010000005">
    <property type="protein sequence ID" value="MFD3000322.1"/>
    <property type="molecule type" value="Genomic_DNA"/>
</dbReference>
<dbReference type="RefSeq" id="WP_377483216.1">
    <property type="nucleotide sequence ID" value="NZ_JBHUOX010000005.1"/>
</dbReference>
<name>A0ABW6BTQ5_9BACT</name>
<evidence type="ECO:0000313" key="1">
    <source>
        <dbReference type="EMBL" id="MFD3000322.1"/>
    </source>
</evidence>
<comment type="caution">
    <text evidence="1">The sequence shown here is derived from an EMBL/GenBank/DDBJ whole genome shotgun (WGS) entry which is preliminary data.</text>
</comment>
<gene>
    <name evidence="1" type="ORF">ACFS7Z_08120</name>
</gene>
<proteinExistence type="predicted"/>
<dbReference type="Proteomes" id="UP001597641">
    <property type="component" value="Unassembled WGS sequence"/>
</dbReference>
<reference evidence="2" key="1">
    <citation type="journal article" date="2019" name="Int. J. Syst. Evol. Microbiol.">
        <title>The Global Catalogue of Microorganisms (GCM) 10K type strain sequencing project: providing services to taxonomists for standard genome sequencing and annotation.</title>
        <authorList>
            <consortium name="The Broad Institute Genomics Platform"/>
            <consortium name="The Broad Institute Genome Sequencing Center for Infectious Disease"/>
            <person name="Wu L."/>
            <person name="Ma J."/>
        </authorList>
    </citation>
    <scope>NUCLEOTIDE SEQUENCE [LARGE SCALE GENOMIC DNA]</scope>
    <source>
        <strain evidence="2">KCTC 23984</strain>
    </source>
</reference>
<organism evidence="1 2">
    <name type="scientific">Pontibacter toksunensis</name>
    <dbReference type="NCBI Taxonomy" id="1332631"/>
    <lineage>
        <taxon>Bacteria</taxon>
        <taxon>Pseudomonadati</taxon>
        <taxon>Bacteroidota</taxon>
        <taxon>Cytophagia</taxon>
        <taxon>Cytophagales</taxon>
        <taxon>Hymenobacteraceae</taxon>
        <taxon>Pontibacter</taxon>
    </lineage>
</organism>
<accession>A0ABW6BTQ5</accession>
<evidence type="ECO:0000313" key="2">
    <source>
        <dbReference type="Proteomes" id="UP001597641"/>
    </source>
</evidence>